<dbReference type="SUPFAM" id="SSF55785">
    <property type="entry name" value="PYP-like sensor domain (PAS domain)"/>
    <property type="match status" value="1"/>
</dbReference>
<dbReference type="Pfam" id="PF00989">
    <property type="entry name" value="PAS"/>
    <property type="match status" value="1"/>
</dbReference>
<dbReference type="InterPro" id="IPR001610">
    <property type="entry name" value="PAC"/>
</dbReference>
<evidence type="ECO:0000256" key="8">
    <source>
        <dbReference type="SAM" id="MobiDB-lite"/>
    </source>
</evidence>
<feature type="domain" description="Histidine kinase" evidence="10">
    <location>
        <begin position="394"/>
        <end position="618"/>
    </location>
</feature>
<evidence type="ECO:0000313" key="14">
    <source>
        <dbReference type="Proteomes" id="UP000663792"/>
    </source>
</evidence>
<dbReference type="Pfam" id="PF02518">
    <property type="entry name" value="HATPase_c"/>
    <property type="match status" value="1"/>
</dbReference>
<dbReference type="SMART" id="SM00387">
    <property type="entry name" value="HATPase_c"/>
    <property type="match status" value="1"/>
</dbReference>
<dbReference type="SMART" id="SM00086">
    <property type="entry name" value="PAC"/>
    <property type="match status" value="1"/>
</dbReference>
<dbReference type="Proteomes" id="UP000663792">
    <property type="component" value="Unassembled WGS sequence"/>
</dbReference>
<evidence type="ECO:0000313" key="13">
    <source>
        <dbReference type="EMBL" id="MBM9468043.1"/>
    </source>
</evidence>
<evidence type="ECO:0000256" key="5">
    <source>
        <dbReference type="ARBA" id="ARBA00022679"/>
    </source>
</evidence>
<feature type="domain" description="PAS" evidence="11">
    <location>
        <begin position="239"/>
        <end position="291"/>
    </location>
</feature>
<dbReference type="PROSITE" id="PS50113">
    <property type="entry name" value="PAC"/>
    <property type="match status" value="1"/>
</dbReference>
<protein>
    <recommendedName>
        <fullName evidence="3">histidine kinase</fullName>
        <ecNumber evidence="3">2.7.13.3</ecNumber>
    </recommendedName>
</protein>
<dbReference type="InterPro" id="IPR003661">
    <property type="entry name" value="HisK_dim/P_dom"/>
</dbReference>
<dbReference type="InterPro" id="IPR036890">
    <property type="entry name" value="HATPase_C_sf"/>
</dbReference>
<reference evidence="13" key="1">
    <citation type="submission" date="2021-01" db="EMBL/GenBank/DDBJ databases">
        <title>YIM 132084 draft genome.</title>
        <authorList>
            <person name="An D."/>
        </authorList>
    </citation>
    <scope>NUCLEOTIDE SEQUENCE</scope>
    <source>
        <strain evidence="13">YIM 132084</strain>
    </source>
</reference>
<keyword evidence="7" id="KW-0902">Two-component regulatory system</keyword>
<feature type="region of interest" description="Disordered" evidence="8">
    <location>
        <begin position="624"/>
        <end position="643"/>
    </location>
</feature>
<feature type="transmembrane region" description="Helical" evidence="9">
    <location>
        <begin position="69"/>
        <end position="88"/>
    </location>
</feature>
<dbReference type="SMART" id="SM00388">
    <property type="entry name" value="HisKA"/>
    <property type="match status" value="1"/>
</dbReference>
<dbReference type="InterPro" id="IPR036097">
    <property type="entry name" value="HisK_dim/P_sf"/>
</dbReference>
<dbReference type="RefSeq" id="WP_205260992.1">
    <property type="nucleotide sequence ID" value="NZ_JAERWK010000015.1"/>
</dbReference>
<dbReference type="GO" id="GO:0005886">
    <property type="term" value="C:plasma membrane"/>
    <property type="evidence" value="ECO:0007669"/>
    <property type="project" value="UniProtKB-SubCell"/>
</dbReference>
<dbReference type="EMBL" id="JAERWK010000015">
    <property type="protein sequence ID" value="MBM9468043.1"/>
    <property type="molecule type" value="Genomic_DNA"/>
</dbReference>
<dbReference type="InterPro" id="IPR035965">
    <property type="entry name" value="PAS-like_dom_sf"/>
</dbReference>
<comment type="caution">
    <text evidence="13">The sequence shown here is derived from an EMBL/GenBank/DDBJ whole genome shotgun (WGS) entry which is preliminary data.</text>
</comment>
<dbReference type="GO" id="GO:0000155">
    <property type="term" value="F:phosphorelay sensor kinase activity"/>
    <property type="evidence" value="ECO:0007669"/>
    <property type="project" value="InterPro"/>
</dbReference>
<evidence type="ECO:0000256" key="6">
    <source>
        <dbReference type="ARBA" id="ARBA00022777"/>
    </source>
</evidence>
<evidence type="ECO:0000256" key="4">
    <source>
        <dbReference type="ARBA" id="ARBA00022553"/>
    </source>
</evidence>
<dbReference type="CDD" id="cd00082">
    <property type="entry name" value="HisKA"/>
    <property type="match status" value="1"/>
</dbReference>
<dbReference type="PANTHER" id="PTHR43711">
    <property type="entry name" value="TWO-COMPONENT HISTIDINE KINASE"/>
    <property type="match status" value="1"/>
</dbReference>
<keyword evidence="4" id="KW-0597">Phosphoprotein</keyword>
<dbReference type="InterPro" id="IPR003594">
    <property type="entry name" value="HATPase_dom"/>
</dbReference>
<dbReference type="PROSITE" id="PS50112">
    <property type="entry name" value="PAS"/>
    <property type="match status" value="1"/>
</dbReference>
<keyword evidence="9" id="KW-1133">Transmembrane helix</keyword>
<keyword evidence="6" id="KW-0418">Kinase</keyword>
<feature type="transmembrane region" description="Helical" evidence="9">
    <location>
        <begin position="143"/>
        <end position="159"/>
    </location>
</feature>
<dbReference type="PANTHER" id="PTHR43711:SF1">
    <property type="entry name" value="HISTIDINE KINASE 1"/>
    <property type="match status" value="1"/>
</dbReference>
<dbReference type="InterPro" id="IPR000014">
    <property type="entry name" value="PAS"/>
</dbReference>
<gene>
    <name evidence="13" type="ORF">JL106_12205</name>
</gene>
<dbReference type="SUPFAM" id="SSF55874">
    <property type="entry name" value="ATPase domain of HSP90 chaperone/DNA topoisomerase II/histidine kinase"/>
    <property type="match status" value="1"/>
</dbReference>
<dbReference type="EC" id="2.7.13.3" evidence="3"/>
<dbReference type="Gene3D" id="1.10.287.130">
    <property type="match status" value="1"/>
</dbReference>
<dbReference type="InterPro" id="IPR004358">
    <property type="entry name" value="Sig_transdc_His_kin-like_C"/>
</dbReference>
<dbReference type="CDD" id="cd00130">
    <property type="entry name" value="PAS"/>
    <property type="match status" value="1"/>
</dbReference>
<dbReference type="InterPro" id="IPR000700">
    <property type="entry name" value="PAS-assoc_C"/>
</dbReference>
<name>A0A938YEE0_9ACTN</name>
<dbReference type="SUPFAM" id="SSF47384">
    <property type="entry name" value="Homodimeric domain of signal transducing histidine kinase"/>
    <property type="match status" value="1"/>
</dbReference>
<keyword evidence="5" id="KW-0808">Transferase</keyword>
<dbReference type="Gene3D" id="3.30.565.10">
    <property type="entry name" value="Histidine kinase-like ATPase, C-terminal domain"/>
    <property type="match status" value="1"/>
</dbReference>
<accession>A0A938YEE0</accession>
<dbReference type="Gene3D" id="3.30.450.20">
    <property type="entry name" value="PAS domain"/>
    <property type="match status" value="1"/>
</dbReference>
<sequence>MSSRVAGLGGAPPTGADSRWTRTVHPVHWIRQMAQDPTSVAGRQVMLFAVYAVSQLMFLVPGVTADDLITVLVAGALMVLTTAAALLVDWEARSPRAAIVIPVASMVAVGLLRTGTGGATSLFSILLLLAAVSLGAEPGRAPVVIGVPLLVVIYLLPAASDPGALANGQWVRVIFTPLAVGLAILLVNEWTSRLRARLRIVEHLQQRQAELLTRAQERSAAAQEATERLRTSQERLRESDDQMRSIIDAVTEQSIIGTDLTGRIDVFNAGAEKLLGYTAAEMLGRGYITDLHIREELRQARIDEQAKPPAEEASARMDRGLPADLETLVANARRGEALVREWRKIRADGSTVPVLVAATPRYGPEHRIEGFLFVATDMTHAHEQAALKDQFVNLISHELRTPLSSIVGYLELIGDDPDAPLSATQQRHLATVERNADRLLRLVGDLLFAAQVQSGRFHLDRRTVEIGAVVRAALDTAAPGAAAKSLELTSSCDPCVIRLTADPVRLGQAVDNLLSNAVKFSRVGGQVLVRVTVETPRRELPRVRVSITDAGVGIPADELPNLFSHFFRSSTATRKAIPGVGLGLSITKAIAIAHGGDVEVSSVAGEGTTFSVWLPAEDLATEDVLPEPVDPDAETAVDRPARA</sequence>
<dbReference type="Pfam" id="PF00512">
    <property type="entry name" value="HisKA"/>
    <property type="match status" value="1"/>
</dbReference>
<feature type="transmembrane region" description="Helical" evidence="9">
    <location>
        <begin position="171"/>
        <end position="190"/>
    </location>
</feature>
<comment type="subcellular location">
    <subcellularLocation>
        <location evidence="2">Cell membrane</location>
    </subcellularLocation>
</comment>
<evidence type="ECO:0000256" key="3">
    <source>
        <dbReference type="ARBA" id="ARBA00012438"/>
    </source>
</evidence>
<proteinExistence type="predicted"/>
<feature type="compositionally biased region" description="Acidic residues" evidence="8">
    <location>
        <begin position="624"/>
        <end position="635"/>
    </location>
</feature>
<organism evidence="13 14">
    <name type="scientific">Nakamurella leprariae</name>
    <dbReference type="NCBI Taxonomy" id="2803911"/>
    <lineage>
        <taxon>Bacteria</taxon>
        <taxon>Bacillati</taxon>
        <taxon>Actinomycetota</taxon>
        <taxon>Actinomycetes</taxon>
        <taxon>Nakamurellales</taxon>
        <taxon>Nakamurellaceae</taxon>
        <taxon>Nakamurella</taxon>
    </lineage>
</organism>
<dbReference type="GO" id="GO:0006355">
    <property type="term" value="P:regulation of DNA-templated transcription"/>
    <property type="evidence" value="ECO:0007669"/>
    <property type="project" value="InterPro"/>
</dbReference>
<evidence type="ECO:0000259" key="11">
    <source>
        <dbReference type="PROSITE" id="PS50112"/>
    </source>
</evidence>
<evidence type="ECO:0000256" key="2">
    <source>
        <dbReference type="ARBA" id="ARBA00004236"/>
    </source>
</evidence>
<evidence type="ECO:0000259" key="10">
    <source>
        <dbReference type="PROSITE" id="PS50109"/>
    </source>
</evidence>
<dbReference type="PROSITE" id="PS50109">
    <property type="entry name" value="HIS_KIN"/>
    <property type="match status" value="1"/>
</dbReference>
<feature type="transmembrane region" description="Helical" evidence="9">
    <location>
        <begin position="118"/>
        <end position="136"/>
    </location>
</feature>
<dbReference type="InterPro" id="IPR005467">
    <property type="entry name" value="His_kinase_dom"/>
</dbReference>
<dbReference type="CDD" id="cd00075">
    <property type="entry name" value="HATPase"/>
    <property type="match status" value="1"/>
</dbReference>
<dbReference type="PRINTS" id="PR00344">
    <property type="entry name" value="BCTRLSENSOR"/>
</dbReference>
<evidence type="ECO:0000256" key="7">
    <source>
        <dbReference type="ARBA" id="ARBA00023012"/>
    </source>
</evidence>
<dbReference type="AlphaFoldDB" id="A0A938YEE0"/>
<keyword evidence="9" id="KW-0472">Membrane</keyword>
<dbReference type="SMART" id="SM00091">
    <property type="entry name" value="PAS"/>
    <property type="match status" value="1"/>
</dbReference>
<keyword evidence="9" id="KW-0812">Transmembrane</keyword>
<feature type="transmembrane region" description="Helical" evidence="9">
    <location>
        <begin position="45"/>
        <end position="63"/>
    </location>
</feature>
<evidence type="ECO:0000256" key="1">
    <source>
        <dbReference type="ARBA" id="ARBA00000085"/>
    </source>
</evidence>
<evidence type="ECO:0000259" key="12">
    <source>
        <dbReference type="PROSITE" id="PS50113"/>
    </source>
</evidence>
<keyword evidence="14" id="KW-1185">Reference proteome</keyword>
<evidence type="ECO:0000256" key="9">
    <source>
        <dbReference type="SAM" id="Phobius"/>
    </source>
</evidence>
<dbReference type="InterPro" id="IPR013767">
    <property type="entry name" value="PAS_fold"/>
</dbReference>
<feature type="domain" description="PAC" evidence="12">
    <location>
        <begin position="338"/>
        <end position="390"/>
    </location>
</feature>
<dbReference type="InterPro" id="IPR050736">
    <property type="entry name" value="Sensor_HK_Regulatory"/>
</dbReference>
<comment type="catalytic activity">
    <reaction evidence="1">
        <text>ATP + protein L-histidine = ADP + protein N-phospho-L-histidine.</text>
        <dbReference type="EC" id="2.7.13.3"/>
    </reaction>
</comment>
<dbReference type="NCBIfam" id="TIGR00229">
    <property type="entry name" value="sensory_box"/>
    <property type="match status" value="1"/>
</dbReference>